<evidence type="ECO:0008006" key="3">
    <source>
        <dbReference type="Google" id="ProtNLM"/>
    </source>
</evidence>
<name>A0A1H5YN78_9BACT</name>
<dbReference type="RefSeq" id="WP_103925716.1">
    <property type="nucleotide sequence ID" value="NZ_FNVR01000020.1"/>
</dbReference>
<dbReference type="InterPro" id="IPR011990">
    <property type="entry name" value="TPR-like_helical_dom_sf"/>
</dbReference>
<dbReference type="EMBL" id="FNVR01000020">
    <property type="protein sequence ID" value="SEG25210.1"/>
    <property type="molecule type" value="Genomic_DNA"/>
</dbReference>
<accession>A0A1H5YN78</accession>
<gene>
    <name evidence="1" type="ORF">SAMN03080598_03088</name>
</gene>
<evidence type="ECO:0000313" key="1">
    <source>
        <dbReference type="EMBL" id="SEG25210.1"/>
    </source>
</evidence>
<organism evidence="1 2">
    <name type="scientific">Algoriphagus boritolerans DSM 17298 = JCM 18970</name>
    <dbReference type="NCBI Taxonomy" id="1120964"/>
    <lineage>
        <taxon>Bacteria</taxon>
        <taxon>Pseudomonadati</taxon>
        <taxon>Bacteroidota</taxon>
        <taxon>Cytophagia</taxon>
        <taxon>Cytophagales</taxon>
        <taxon>Cyclobacteriaceae</taxon>
        <taxon>Algoriphagus</taxon>
    </lineage>
</organism>
<protein>
    <recommendedName>
        <fullName evidence="3">Tetratricopeptide repeat-containing protein</fullName>
    </recommendedName>
</protein>
<dbReference type="Proteomes" id="UP000236736">
    <property type="component" value="Unassembled WGS sequence"/>
</dbReference>
<dbReference type="Gene3D" id="1.25.40.10">
    <property type="entry name" value="Tetratricopeptide repeat domain"/>
    <property type="match status" value="1"/>
</dbReference>
<dbReference type="OrthoDB" id="817813at2"/>
<dbReference type="AlphaFoldDB" id="A0A1H5YN78"/>
<keyword evidence="2" id="KW-1185">Reference proteome</keyword>
<sequence length="465" mass="54599">MCSVIQILESCSYAEKDQLLQICKIRNSGASKKVILLELFVHKSGLSDAEYSKLIYRESNSSAYFQLKNRVKKELEELIPLLKPQGQSDEVNKRIECTELLLQSQVLLGRGLKIEGAKVLEKSLKKAIDGDFADLTLSIFDISQRFKLEEVLSKKDLPELEQVIKSHLQILINQHYGQEPRQGNREKNTHLSQILNQLNFDRKNWGILANIRQSITEKKFEEASSLIEDSESDFSHSEGHRDVLEEFYIAKLQLLLQTGNYREVIQNCKKLHTKFSLSPENQLELVQREWIALFHLNRYEEALILLKKSLHRLCPEKTGKWKYWESIILFRQNMLKKALLLAHECQSDLKNSPNYYLGSKMLELMILFDQNDQDWLDYKIENLRKLVCRWRGKISVRIEASFSLFYELQRHLPYESKGDLLQSAYFILLSSGKNDYVWNPVDFELIRYDKWFCEKINHPAFSKVR</sequence>
<reference evidence="2" key="1">
    <citation type="submission" date="2016-10" db="EMBL/GenBank/DDBJ databases">
        <authorList>
            <person name="Varghese N."/>
            <person name="Submissions S."/>
        </authorList>
    </citation>
    <scope>NUCLEOTIDE SEQUENCE [LARGE SCALE GENOMIC DNA]</scope>
    <source>
        <strain evidence="2">DSM 17298</strain>
    </source>
</reference>
<evidence type="ECO:0000313" key="2">
    <source>
        <dbReference type="Proteomes" id="UP000236736"/>
    </source>
</evidence>
<dbReference type="STRING" id="1120964.GCA_001313265_04256"/>
<proteinExistence type="predicted"/>